<reference evidence="13" key="2">
    <citation type="submission" date="2013-03" db="EMBL/GenBank/DDBJ databases">
        <authorList>
            <person name="Motta M.C.M."/>
            <person name="Martins A.C.A."/>
            <person name="Preta C.M.C.C."/>
            <person name="Silva R."/>
            <person name="de Souza S.S."/>
            <person name="Klein C.C."/>
            <person name="de Almeida L.G.P."/>
            <person name="Cunha O.L."/>
            <person name="Colabardini A.C."/>
            <person name="Lima B.A."/>
            <person name="Machado C.R."/>
            <person name="Soares C.M.A."/>
            <person name="de Menezes C.B.A."/>
            <person name="Bartolomeu D.C."/>
            <person name="Grisard E.C."/>
            <person name="Fantinatti-Garboggini F."/>
            <person name="Rodrigues-Luiz G.F."/>
            <person name="Wagner G."/>
            <person name="Goldman G.H."/>
            <person name="Fietto J.L.R."/>
            <person name="Ciapina L.P."/>
            <person name="Brocchi M."/>
            <person name="Elias M.C."/>
            <person name="Goldman M.H.S."/>
            <person name="Sagot M.-F."/>
            <person name="Pereira M."/>
            <person name="Stoco P.H."/>
            <person name="Teixeira S.M.R."/>
            <person name="de Mendonca-Neto R.P."/>
            <person name="Maciel T.E.F."/>
            <person name="Mendes T.A.O."/>
            <person name="Urmenyi T.P."/>
            <person name="Teixeira M.M.G."/>
            <person name="de Camargo E.F.P."/>
            <person name="de Sousa W."/>
            <person name="Schenkman S."/>
            <person name="de Vasconcelos A.T.R."/>
        </authorList>
    </citation>
    <scope>NUCLEOTIDE SEQUENCE</scope>
</reference>
<evidence type="ECO:0000256" key="6">
    <source>
        <dbReference type="ARBA" id="ARBA00022833"/>
    </source>
</evidence>
<dbReference type="InterPro" id="IPR018050">
    <property type="entry name" value="Pmannose_isomerase-type1_CS"/>
</dbReference>
<accession>S9UVX2</accession>
<evidence type="ECO:0000256" key="8">
    <source>
        <dbReference type="PIRSR" id="PIRSR001480-1"/>
    </source>
</evidence>
<dbReference type="AlphaFoldDB" id="S9UVX2"/>
<gene>
    <name evidence="13" type="ORF">STCU_01274</name>
    <name evidence="12" type="ORF">STCU_07461</name>
</gene>
<dbReference type="EMBL" id="ATMH01001274">
    <property type="protein sequence ID" value="EPY35052.1"/>
    <property type="molecule type" value="Genomic_DNA"/>
</dbReference>
<name>S9UVX2_9TRYP</name>
<keyword evidence="5 9" id="KW-0479">Metal-binding</keyword>
<evidence type="ECO:0000313" key="12">
    <source>
        <dbReference type="EMBL" id="EPY23780.1"/>
    </source>
</evidence>
<comment type="pathway">
    <text evidence="2">Nucleotide-sugar biosynthesis; GDP-alpha-D-mannose biosynthesis; alpha-D-mannose 1-phosphate from D-fructose 6-phosphate: step 1/2.</text>
</comment>
<evidence type="ECO:0000259" key="10">
    <source>
        <dbReference type="Pfam" id="PF20511"/>
    </source>
</evidence>
<comment type="cofactor">
    <cofactor evidence="9">
        <name>Zn(2+)</name>
        <dbReference type="ChEBI" id="CHEBI:29105"/>
    </cofactor>
    <text evidence="9">Binds 1 zinc ion per subunit.</text>
</comment>
<evidence type="ECO:0000256" key="7">
    <source>
        <dbReference type="ARBA" id="ARBA00023235"/>
    </source>
</evidence>
<dbReference type="Pfam" id="PF20512">
    <property type="entry name" value="PMI_typeI_hel"/>
    <property type="match status" value="1"/>
</dbReference>
<dbReference type="InterPro" id="IPR001250">
    <property type="entry name" value="Man6P_Isoase-1"/>
</dbReference>
<feature type="domain" description="Phosphomannose isomerase type I helical insertion" evidence="11">
    <location>
        <begin position="189"/>
        <end position="253"/>
    </location>
</feature>
<dbReference type="GO" id="GO:0004476">
    <property type="term" value="F:mannose-6-phosphate isomerase activity"/>
    <property type="evidence" value="ECO:0007669"/>
    <property type="project" value="UniProtKB-EC"/>
</dbReference>
<comment type="catalytic activity">
    <reaction evidence="1">
        <text>D-mannose 6-phosphate = D-fructose 6-phosphate</text>
        <dbReference type="Rhea" id="RHEA:12356"/>
        <dbReference type="ChEBI" id="CHEBI:58735"/>
        <dbReference type="ChEBI" id="CHEBI:61527"/>
        <dbReference type="EC" id="5.3.1.8"/>
    </reaction>
</comment>
<dbReference type="InterPro" id="IPR046458">
    <property type="entry name" value="PMI_typeI_hel"/>
</dbReference>
<organism evidence="13 14">
    <name type="scientific">Strigomonas culicis</name>
    <dbReference type="NCBI Taxonomy" id="28005"/>
    <lineage>
        <taxon>Eukaryota</taxon>
        <taxon>Discoba</taxon>
        <taxon>Euglenozoa</taxon>
        <taxon>Kinetoplastea</taxon>
        <taxon>Metakinetoplastina</taxon>
        <taxon>Trypanosomatida</taxon>
        <taxon>Trypanosomatidae</taxon>
        <taxon>Strigomonadinae</taxon>
        <taxon>Strigomonas</taxon>
    </lineage>
</organism>
<dbReference type="InterPro" id="IPR014710">
    <property type="entry name" value="RmlC-like_jellyroll"/>
</dbReference>
<dbReference type="InterPro" id="IPR016305">
    <property type="entry name" value="Mannose-6-P_Isomerase"/>
</dbReference>
<evidence type="ECO:0000256" key="5">
    <source>
        <dbReference type="ARBA" id="ARBA00022723"/>
    </source>
</evidence>
<dbReference type="PROSITE" id="PS00965">
    <property type="entry name" value="PMI_I_1"/>
    <property type="match status" value="1"/>
</dbReference>
<evidence type="ECO:0000256" key="3">
    <source>
        <dbReference type="ARBA" id="ARBA00010772"/>
    </source>
</evidence>
<dbReference type="GO" id="GO:0005829">
    <property type="term" value="C:cytosol"/>
    <property type="evidence" value="ECO:0007669"/>
    <property type="project" value="TreeGrafter"/>
</dbReference>
<dbReference type="OrthoDB" id="6605218at2759"/>
<dbReference type="PANTHER" id="PTHR10309">
    <property type="entry name" value="MANNOSE-6-PHOSPHATE ISOMERASE"/>
    <property type="match status" value="1"/>
</dbReference>
<dbReference type="CDD" id="cd07011">
    <property type="entry name" value="cupin_PMI_type_I_N"/>
    <property type="match status" value="1"/>
</dbReference>
<dbReference type="EC" id="5.3.1.8" evidence="4"/>
<dbReference type="GO" id="GO:0009298">
    <property type="term" value="P:GDP-mannose biosynthetic process"/>
    <property type="evidence" value="ECO:0007669"/>
    <property type="project" value="UniProtKB-UniPathway"/>
</dbReference>
<protein>
    <recommendedName>
        <fullName evidence="4">mannose-6-phosphate isomerase</fullName>
        <ecNumber evidence="4">5.3.1.8</ecNumber>
    </recommendedName>
</protein>
<dbReference type="Pfam" id="PF20511">
    <property type="entry name" value="PMI_typeI_cat"/>
    <property type="match status" value="1"/>
</dbReference>
<proteinExistence type="inferred from homology"/>
<evidence type="ECO:0000256" key="9">
    <source>
        <dbReference type="PIRSR" id="PIRSR001480-2"/>
    </source>
</evidence>
<evidence type="ECO:0000256" key="1">
    <source>
        <dbReference type="ARBA" id="ARBA00000757"/>
    </source>
</evidence>
<dbReference type="GO" id="GO:0005975">
    <property type="term" value="P:carbohydrate metabolic process"/>
    <property type="evidence" value="ECO:0007669"/>
    <property type="project" value="InterPro"/>
</dbReference>
<evidence type="ECO:0000313" key="13">
    <source>
        <dbReference type="EMBL" id="EPY35052.1"/>
    </source>
</evidence>
<evidence type="ECO:0000259" key="11">
    <source>
        <dbReference type="Pfam" id="PF20512"/>
    </source>
</evidence>
<dbReference type="EMBL" id="ATMH01007461">
    <property type="protein sequence ID" value="EPY23780.1"/>
    <property type="molecule type" value="Genomic_DNA"/>
</dbReference>
<feature type="active site" evidence="8">
    <location>
        <position position="291"/>
    </location>
</feature>
<dbReference type="PANTHER" id="PTHR10309:SF0">
    <property type="entry name" value="MANNOSE-6-PHOSPHATE ISOMERASE"/>
    <property type="match status" value="1"/>
</dbReference>
<dbReference type="GO" id="GO:0008270">
    <property type="term" value="F:zinc ion binding"/>
    <property type="evidence" value="ECO:0007669"/>
    <property type="project" value="InterPro"/>
</dbReference>
<keyword evidence="7 13" id="KW-0413">Isomerase</keyword>
<comment type="similarity">
    <text evidence="3">Belongs to the mannose-6-phosphate isomerase type 1 family.</text>
</comment>
<dbReference type="PIRSF" id="PIRSF001480">
    <property type="entry name" value="Mannose-6-phosphate_isomerase"/>
    <property type="match status" value="1"/>
</dbReference>
<dbReference type="UniPathway" id="UPA00126">
    <property type="reaction ID" value="UER00423"/>
</dbReference>
<feature type="binding site" evidence="9">
    <location>
        <position position="109"/>
    </location>
    <ligand>
        <name>Zn(2+)</name>
        <dbReference type="ChEBI" id="CHEBI:29105"/>
    </ligand>
</feature>
<feature type="domain" description="Phosphomannose isomerase type I catalytic" evidence="10">
    <location>
        <begin position="5"/>
        <end position="150"/>
    </location>
</feature>
<dbReference type="NCBIfam" id="TIGR00218">
    <property type="entry name" value="manA"/>
    <property type="match status" value="1"/>
</dbReference>
<keyword evidence="14" id="KW-1185">Reference proteome</keyword>
<keyword evidence="6 9" id="KW-0862">Zinc</keyword>
<dbReference type="InterPro" id="IPR046457">
    <property type="entry name" value="PMI_typeI_cat"/>
</dbReference>
<dbReference type="Gene3D" id="1.10.441.10">
    <property type="entry name" value="Phosphomannose Isomerase, domain 2"/>
    <property type="match status" value="1"/>
</dbReference>
<evidence type="ECO:0000256" key="4">
    <source>
        <dbReference type="ARBA" id="ARBA00011956"/>
    </source>
</evidence>
<sequence length="424" mass="47366">MSENIVKLDAGFQNYDWGKEASTSFVAKMKGLSGDTSGKNYAELWVGTHPSCPSYVVGGKKQSLSEFLEEPENQNKFFSPEHQRSTFKNTVPFLLKILSIRTALSIQAHPCKSLAEKLHNDNPDKYKDPNHKPELMCALTPFEALCCFRMLKQVVQFFKHSPELAELTKGQEIAAKWWDGKEPFPAADSDEERAALKAIMQNLYNADNAKVVEHLRTHLAKVKATQVYPEDALFARMYEQYPDDVGCWMVYLLNYVQMTPGQALFLSDSEPHAYISGDGVEIMASSDNVVRAGLTPKWKDVSTLIEMLKYDTTGLASARHDCKSLVNAGFWQVQYYQPPSQFPDFSLYRLQHDNETGKGTATVELPTIGLGFCLKGKAKVNGVLVSAGDCFAVPYGEAEVQADDSEALVFISSTNEFNRPYANM</sequence>
<feature type="binding site" evidence="9">
    <location>
        <position position="134"/>
    </location>
    <ligand>
        <name>Zn(2+)</name>
        <dbReference type="ChEBI" id="CHEBI:29105"/>
    </ligand>
</feature>
<dbReference type="PRINTS" id="PR00714">
    <property type="entry name" value="MAN6PISMRASE"/>
</dbReference>
<comment type="caution">
    <text evidence="13">The sequence shown here is derived from an EMBL/GenBank/DDBJ whole genome shotgun (WGS) entry which is preliminary data.</text>
</comment>
<dbReference type="Gene3D" id="2.60.120.10">
    <property type="entry name" value="Jelly Rolls"/>
    <property type="match status" value="2"/>
</dbReference>
<evidence type="ECO:0000256" key="2">
    <source>
        <dbReference type="ARBA" id="ARBA00004666"/>
    </source>
</evidence>
<reference evidence="13 14" key="1">
    <citation type="journal article" date="2013" name="PLoS ONE">
        <title>Predicting the Proteins of Angomonas deanei, Strigomonas culicis and Their Respective Endosymbionts Reveals New Aspects of the Trypanosomatidae Family.</title>
        <authorList>
            <person name="Motta M.C."/>
            <person name="Martins A.C."/>
            <person name="de Souza S.S."/>
            <person name="Catta-Preta C.M."/>
            <person name="Silva R."/>
            <person name="Klein C.C."/>
            <person name="de Almeida L.G."/>
            <person name="de Lima Cunha O."/>
            <person name="Ciapina L.P."/>
            <person name="Brocchi M."/>
            <person name="Colabardini A.C."/>
            <person name="de Araujo Lima B."/>
            <person name="Machado C.R."/>
            <person name="de Almeida Soares C.M."/>
            <person name="Probst C.M."/>
            <person name="de Menezes C.B."/>
            <person name="Thompson C.E."/>
            <person name="Bartholomeu D.C."/>
            <person name="Gradia D.F."/>
            <person name="Pavoni D.P."/>
            <person name="Grisard E.C."/>
            <person name="Fantinatti-Garboggini F."/>
            <person name="Marchini F.K."/>
            <person name="Rodrigues-Luiz G.F."/>
            <person name="Wagner G."/>
            <person name="Goldman G.H."/>
            <person name="Fietto J.L."/>
            <person name="Elias M.C."/>
            <person name="Goldman M.H."/>
            <person name="Sagot M.F."/>
            <person name="Pereira M."/>
            <person name="Stoco P.H."/>
            <person name="de Mendonca-Neto R.P."/>
            <person name="Teixeira S.M."/>
            <person name="Maciel T.E."/>
            <person name="de Oliveira Mendes T.A."/>
            <person name="Urmenyi T.P."/>
            <person name="de Souza W."/>
            <person name="Schenkman S."/>
            <person name="de Vasconcelos A.T."/>
        </authorList>
    </citation>
    <scope>NUCLEOTIDE SEQUENCE [LARGE SCALE GENOMIC DNA]</scope>
</reference>
<dbReference type="Proteomes" id="UP000015354">
    <property type="component" value="Unassembled WGS sequence"/>
</dbReference>
<feature type="binding site" evidence="9">
    <location>
        <position position="272"/>
    </location>
    <ligand>
        <name>Zn(2+)</name>
        <dbReference type="ChEBI" id="CHEBI:29105"/>
    </ligand>
</feature>
<evidence type="ECO:0000313" key="14">
    <source>
        <dbReference type="Proteomes" id="UP000015354"/>
    </source>
</evidence>
<feature type="binding site" evidence="9">
    <location>
        <position position="107"/>
    </location>
    <ligand>
        <name>Zn(2+)</name>
        <dbReference type="ChEBI" id="CHEBI:29105"/>
    </ligand>
</feature>
<dbReference type="PROSITE" id="PS00966">
    <property type="entry name" value="PMI_I_2"/>
    <property type="match status" value="1"/>
</dbReference>
<dbReference type="SUPFAM" id="SSF51182">
    <property type="entry name" value="RmlC-like cupins"/>
    <property type="match status" value="1"/>
</dbReference>
<dbReference type="InterPro" id="IPR011051">
    <property type="entry name" value="RmlC_Cupin_sf"/>
</dbReference>